<dbReference type="GeneID" id="92352086"/>
<accession>I4Z613</accession>
<evidence type="ECO:0000313" key="5">
    <source>
        <dbReference type="Proteomes" id="UP000053899"/>
    </source>
</evidence>
<dbReference type="GO" id="GO:0006302">
    <property type="term" value="P:double-strand break repair"/>
    <property type="evidence" value="ECO:0007669"/>
    <property type="project" value="InterPro"/>
</dbReference>
<dbReference type="GO" id="GO:0016887">
    <property type="term" value="F:ATP hydrolysis activity"/>
    <property type="evidence" value="ECO:0007669"/>
    <property type="project" value="InterPro"/>
</dbReference>
<organism evidence="4 5">
    <name type="scientific">Leptothrix ochracea L12</name>
    <dbReference type="NCBI Taxonomy" id="735332"/>
    <lineage>
        <taxon>Bacteria</taxon>
        <taxon>Pseudomonadati</taxon>
        <taxon>Pseudomonadota</taxon>
        <taxon>Betaproteobacteria</taxon>
        <taxon>Burkholderiales</taxon>
        <taxon>Sphaerotilaceae</taxon>
        <taxon>Leptothrix</taxon>
    </lineage>
</organism>
<dbReference type="InterPro" id="IPR027417">
    <property type="entry name" value="P-loop_NTPase"/>
</dbReference>
<dbReference type="OrthoDB" id="5468457at2"/>
<dbReference type="HOGENOM" id="CLU_033429_1_2_4"/>
<reference evidence="4 5" key="1">
    <citation type="submission" date="2012-04" db="EMBL/GenBank/DDBJ databases">
        <title>Improved High-Quality Draft sequence of Leptothrix ochracea L12.</title>
        <authorList>
            <consortium name="US DOE Joint Genome Institute"/>
            <person name="Lucas S."/>
            <person name="Han J."/>
            <person name="Lapidus A."/>
            <person name="Cheng J.-F."/>
            <person name="Goodwin L."/>
            <person name="Pitluck S."/>
            <person name="Peters L."/>
            <person name="Zeytun A."/>
            <person name="Detter J.C."/>
            <person name="Han C."/>
            <person name="Tapia R."/>
            <person name="Land M."/>
            <person name="Hauser L."/>
            <person name="Kyrpides N."/>
            <person name="Ivanova N."/>
            <person name="Pagani I."/>
            <person name="Stepanauskas R."/>
            <person name="Masland D."/>
            <person name="Poulton N."/>
            <person name="Emerson D."/>
            <person name="Fleming E."/>
            <person name="Woyke T."/>
        </authorList>
    </citation>
    <scope>NUCLEOTIDE SEQUENCE [LARGE SCALE GENOMIC DNA]</scope>
    <source>
        <strain evidence="4 5">L12</strain>
    </source>
</reference>
<feature type="compositionally biased region" description="Polar residues" evidence="1">
    <location>
        <begin position="93"/>
        <end position="114"/>
    </location>
</feature>
<feature type="domain" description="Rad50/SbcC-type AAA" evidence="3">
    <location>
        <begin position="5"/>
        <end position="57"/>
    </location>
</feature>
<dbReference type="GO" id="GO:0000731">
    <property type="term" value="P:DNA synthesis involved in DNA repair"/>
    <property type="evidence" value="ECO:0007669"/>
    <property type="project" value="TreeGrafter"/>
</dbReference>
<dbReference type="Proteomes" id="UP000053899">
    <property type="component" value="Unassembled WGS sequence"/>
</dbReference>
<dbReference type="Pfam" id="PF13476">
    <property type="entry name" value="AAA_23"/>
    <property type="match status" value="1"/>
</dbReference>
<dbReference type="InterPro" id="IPR003959">
    <property type="entry name" value="ATPase_AAA_core"/>
</dbReference>
<dbReference type="PANTHER" id="PTHR32182:SF23">
    <property type="entry name" value="ATP BINDING PROTEIN"/>
    <property type="match status" value="1"/>
</dbReference>
<keyword evidence="4" id="KW-0067">ATP-binding</keyword>
<dbReference type="SUPFAM" id="SSF52540">
    <property type="entry name" value="P-loop containing nucleoside triphosphate hydrolases"/>
    <property type="match status" value="1"/>
</dbReference>
<dbReference type="RefSeq" id="WP_009453254.1">
    <property type="nucleotide sequence ID" value="NZ_JH660672.1"/>
</dbReference>
<name>I4Z613_9BURK</name>
<evidence type="ECO:0000259" key="3">
    <source>
        <dbReference type="Pfam" id="PF13476"/>
    </source>
</evidence>
<feature type="region of interest" description="Disordered" evidence="1">
    <location>
        <begin position="77"/>
        <end position="114"/>
    </location>
</feature>
<dbReference type="GO" id="GO:0005524">
    <property type="term" value="F:ATP binding"/>
    <property type="evidence" value="ECO:0007669"/>
    <property type="project" value="UniProtKB-KW"/>
</dbReference>
<protein>
    <submittedName>
        <fullName evidence="4">Putative ATP-binding protein involved in virulence</fullName>
    </submittedName>
</protein>
<sequence length="471" mass="52033">MRIDRLALHHFRHIERHEFVLAPQFNLVIGTAGSGKTSLLDALAIALGAWSLGLPGTHDPASIGPDDLRAHARTTRKRVHPATRIEAHGEIPSQGSVSWVRSRTSPQSPTDNSQAAAFVQRVRILLAQLGGPALPDPPATEVVETAPAGLLPLIAYYGSERHMGGDNRRARRHAAATASPQTHHLRERRLTLRMRRALALADRPSSSSAELRRRLSSYADAFDIRTQLSEIEDWLLDLEELEARAVLDALQTLLSTGRQGEAVQLSLNHKTRQVSAQRADGWMVAPRQLGGSERQLLTLGGDMIRRILRLNSHVGVEQALAQTAGVVLIDELEAQLHPQIQRHLVETLRTLFPALQFVATTNSPFLVQSLRGGHELLMMRGQPTAELSHQSLETIASGLMEVGDDAHTSGRYQAMQRTARDYLQTLQLAKTAPLDQRANYQQQLDQKLQPFADNPAFQAFLDMQRAARLGE</sequence>
<dbReference type="Pfam" id="PF13304">
    <property type="entry name" value="AAA_21"/>
    <property type="match status" value="1"/>
</dbReference>
<dbReference type="PANTHER" id="PTHR32182">
    <property type="entry name" value="DNA REPLICATION AND REPAIR PROTEIN RECF"/>
    <property type="match status" value="1"/>
</dbReference>
<evidence type="ECO:0000259" key="2">
    <source>
        <dbReference type="Pfam" id="PF13304"/>
    </source>
</evidence>
<keyword evidence="5" id="KW-1185">Reference proteome</keyword>
<evidence type="ECO:0000313" key="4">
    <source>
        <dbReference type="EMBL" id="EIM31655.1"/>
    </source>
</evidence>
<gene>
    <name evidence="4" type="ORF">LepocDRAFT_00003880</name>
</gene>
<feature type="domain" description="ATPase AAA-type core" evidence="2">
    <location>
        <begin position="321"/>
        <end position="367"/>
    </location>
</feature>
<keyword evidence="4" id="KW-0547">Nucleotide-binding</keyword>
<dbReference type="Gene3D" id="3.40.50.300">
    <property type="entry name" value="P-loop containing nucleotide triphosphate hydrolases"/>
    <property type="match status" value="2"/>
</dbReference>
<evidence type="ECO:0000256" key="1">
    <source>
        <dbReference type="SAM" id="MobiDB-lite"/>
    </source>
</evidence>
<dbReference type="InterPro" id="IPR038729">
    <property type="entry name" value="Rad50/SbcC_AAA"/>
</dbReference>
<dbReference type="EMBL" id="JH660672">
    <property type="protein sequence ID" value="EIM31655.1"/>
    <property type="molecule type" value="Genomic_DNA"/>
</dbReference>
<dbReference type="AlphaFoldDB" id="I4Z613"/>
<proteinExistence type="predicted"/>